<dbReference type="InterPro" id="IPR047520">
    <property type="entry name" value="XPF_nuclease"/>
</dbReference>
<dbReference type="NCBIfam" id="TIGR00596">
    <property type="entry name" value="rad1"/>
    <property type="match status" value="1"/>
</dbReference>
<dbReference type="GO" id="GO:0000110">
    <property type="term" value="C:nucleotide-excision repair factor 1 complex"/>
    <property type="evidence" value="ECO:0007669"/>
    <property type="project" value="TreeGrafter"/>
</dbReference>
<evidence type="ECO:0000256" key="5">
    <source>
        <dbReference type="ARBA" id="ARBA00022763"/>
    </source>
</evidence>
<dbReference type="EMBL" id="PQFF01000085">
    <property type="protein sequence ID" value="RHZ83651.1"/>
    <property type="molecule type" value="Genomic_DNA"/>
</dbReference>
<comment type="caution">
    <text evidence="12">The sequence shown here is derived from an EMBL/GenBank/DDBJ whole genome shotgun (WGS) entry which is preliminary data.</text>
</comment>
<proteinExistence type="inferred from homology"/>
<keyword evidence="9" id="KW-0539">Nucleus</keyword>
<comment type="subcellular location">
    <subcellularLocation>
        <location evidence="1">Nucleus</location>
    </subcellularLocation>
</comment>
<dbReference type="OrthoDB" id="361020at2759"/>
<dbReference type="GO" id="GO:0000712">
    <property type="term" value="P:resolution of meiotic recombination intermediates"/>
    <property type="evidence" value="ECO:0007669"/>
    <property type="project" value="TreeGrafter"/>
</dbReference>
<dbReference type="GO" id="GO:1901255">
    <property type="term" value="P:nucleotide-excision repair involved in interstrand cross-link repair"/>
    <property type="evidence" value="ECO:0007669"/>
    <property type="project" value="TreeGrafter"/>
</dbReference>
<keyword evidence="5" id="KW-0227">DNA damage</keyword>
<evidence type="ECO:0000256" key="9">
    <source>
        <dbReference type="ARBA" id="ARBA00023242"/>
    </source>
</evidence>
<keyword evidence="13" id="KW-1185">Reference proteome</keyword>
<reference evidence="12 13" key="1">
    <citation type="submission" date="2018-08" db="EMBL/GenBank/DDBJ databases">
        <title>Genome and evolution of the arbuscular mycorrhizal fungus Diversispora epigaea (formerly Glomus versiforme) and its bacterial endosymbionts.</title>
        <authorList>
            <person name="Sun X."/>
            <person name="Fei Z."/>
            <person name="Harrison M."/>
        </authorList>
    </citation>
    <scope>NUCLEOTIDE SEQUENCE [LARGE SCALE GENOMIC DNA]</scope>
    <source>
        <strain evidence="12 13">IT104</strain>
    </source>
</reference>
<gene>
    <name evidence="12" type="ORF">Glove_89g105</name>
</gene>
<dbReference type="SUPFAM" id="SSF52980">
    <property type="entry name" value="Restriction endonuclease-like"/>
    <property type="match status" value="1"/>
</dbReference>
<dbReference type="PANTHER" id="PTHR10150:SF0">
    <property type="entry name" value="DNA REPAIR ENDONUCLEASE XPF"/>
    <property type="match status" value="1"/>
</dbReference>
<dbReference type="FunFam" id="3.40.50.10130:FF:000002">
    <property type="entry name" value="DNA repair endonuclease XPF"/>
    <property type="match status" value="1"/>
</dbReference>
<dbReference type="Pfam" id="PF02732">
    <property type="entry name" value="ERCC4"/>
    <property type="match status" value="1"/>
</dbReference>
<feature type="region of interest" description="Disordered" evidence="10">
    <location>
        <begin position="481"/>
        <end position="536"/>
    </location>
</feature>
<dbReference type="GO" id="GO:0003684">
    <property type="term" value="F:damaged DNA binding"/>
    <property type="evidence" value="ECO:0007669"/>
    <property type="project" value="TreeGrafter"/>
</dbReference>
<keyword evidence="8" id="KW-0234">DNA repair</keyword>
<comment type="similarity">
    <text evidence="2">Belongs to the XPF family.</text>
</comment>
<feature type="compositionally biased region" description="Basic residues" evidence="10">
    <location>
        <begin position="506"/>
        <end position="522"/>
    </location>
</feature>
<evidence type="ECO:0000313" key="13">
    <source>
        <dbReference type="Proteomes" id="UP000266861"/>
    </source>
</evidence>
<dbReference type="GO" id="GO:0000014">
    <property type="term" value="F:single-stranded DNA endodeoxyribonuclease activity"/>
    <property type="evidence" value="ECO:0007669"/>
    <property type="project" value="TreeGrafter"/>
</dbReference>
<dbReference type="SUPFAM" id="SSF47781">
    <property type="entry name" value="RuvA domain 2-like"/>
    <property type="match status" value="1"/>
</dbReference>
<protein>
    <recommendedName>
        <fullName evidence="11">ERCC4 domain-containing protein</fullName>
    </recommendedName>
</protein>
<evidence type="ECO:0000256" key="4">
    <source>
        <dbReference type="ARBA" id="ARBA00022759"/>
    </source>
</evidence>
<feature type="compositionally biased region" description="Basic and acidic residues" evidence="10">
    <location>
        <begin position="490"/>
        <end position="505"/>
    </location>
</feature>
<evidence type="ECO:0000259" key="11">
    <source>
        <dbReference type="SMART" id="SM00891"/>
    </source>
</evidence>
<keyword evidence="4" id="KW-0255">Endonuclease</keyword>
<dbReference type="AlphaFoldDB" id="A0A397J6F0"/>
<dbReference type="SMART" id="SM00891">
    <property type="entry name" value="ERCC4"/>
    <property type="match status" value="1"/>
</dbReference>
<evidence type="ECO:0000256" key="8">
    <source>
        <dbReference type="ARBA" id="ARBA00023204"/>
    </source>
</evidence>
<evidence type="ECO:0000313" key="12">
    <source>
        <dbReference type="EMBL" id="RHZ83651.1"/>
    </source>
</evidence>
<evidence type="ECO:0000256" key="10">
    <source>
        <dbReference type="SAM" id="MobiDB-lite"/>
    </source>
</evidence>
<evidence type="ECO:0000256" key="7">
    <source>
        <dbReference type="ARBA" id="ARBA00023125"/>
    </source>
</evidence>
<accession>A0A397J6F0</accession>
<dbReference type="GO" id="GO:0000724">
    <property type="term" value="P:double-strand break repair via homologous recombination"/>
    <property type="evidence" value="ECO:0007669"/>
    <property type="project" value="TreeGrafter"/>
</dbReference>
<dbReference type="InterPro" id="IPR006167">
    <property type="entry name" value="XPF"/>
</dbReference>
<evidence type="ECO:0000256" key="2">
    <source>
        <dbReference type="ARBA" id="ARBA00010015"/>
    </source>
</evidence>
<keyword evidence="7" id="KW-0238">DNA-binding</keyword>
<evidence type="ECO:0000256" key="6">
    <source>
        <dbReference type="ARBA" id="ARBA00022801"/>
    </source>
</evidence>
<feature type="region of interest" description="Disordered" evidence="10">
    <location>
        <begin position="349"/>
        <end position="379"/>
    </location>
</feature>
<dbReference type="Gene3D" id="1.10.150.20">
    <property type="entry name" value="5' to 3' exonuclease, C-terminal subdomain"/>
    <property type="match status" value="1"/>
</dbReference>
<name>A0A397J6F0_9GLOM</name>
<dbReference type="Proteomes" id="UP000266861">
    <property type="component" value="Unassembled WGS sequence"/>
</dbReference>
<keyword evidence="6" id="KW-0378">Hydrolase</keyword>
<feature type="compositionally biased region" description="Low complexity" evidence="10">
    <location>
        <begin position="523"/>
        <end position="536"/>
    </location>
</feature>
<dbReference type="InterPro" id="IPR006166">
    <property type="entry name" value="ERCC4_domain"/>
</dbReference>
<feature type="compositionally biased region" description="Basic and acidic residues" evidence="10">
    <location>
        <begin position="364"/>
        <end position="375"/>
    </location>
</feature>
<keyword evidence="3" id="KW-0540">Nuclease</keyword>
<sequence>MSIDSHLPLEYQQNILEELLAEDGLLLLGHGLGLKRIMCSFLKVYSQADHLVLLLNSSASEEISIKEELASMGVRKPGLRVVNNEIAAKERSELYLSGGIISITSRILIVDMLTKRIPSNIITGIVVNRAERVNETSTEAFILRIYREENKEGFIKAFSDSPESFNSGFSPLQTTLQYLQIRKVFIWPRFHVTVRKCLEERTSDVIELYQPLSDSMREIQVSILECIEACISDLRKTNIAWLDLDDLTVENAFSRSFDRIVKRQLEPVWHRVGLKTKLLVNDLTILRKLLTYLVSYDCITFHSFLEAILASQTPTSTLSQQQQSPWILTDSGNNIFTVAKRRVYVRSGVTSKDSKDSHKKNKGKTPEKGKTKKNQEFPPGIESVLEELPKWGLLADVLHEIELEIESSSASNNNEQNNFILIMVENERVCSQIREYLSTMHNGLKKGQGRGGPLLRRLLKNYIKWKSEMVKVSENLFKPTKESVQNVNTQKDDDNNNSTRIDENKRRNKRGQQPLNKRRRVRGGSSTASMSSSRETISIVEEEAKEIANYINSVNKTSVSEVDEVIEVEEVINVGEVINVDEVIDVDEEVVDVNEVVKSHGSYYDDDFDLDAFSTHFELLSMDSLIVIRPISGDYDKILEALKPKYIIIYHPDPTFVRHVEVFRSMHPGIACRVYFLMYENSVEEQRYLSSIRREKESFEKLIREKSIMAIPLGKSRVTQSNPADMFLKTIDTRIAGGGKLVQTKKSPKIIIDIREFRCCLPSLLHAHGIEIIPCTLQVGDYILSPQICVERKSISDLIGSFISGRLYTQCESMLIYYKQPILLIEFEQNQTFTFQAINDLKSDISVNDISSKLVLLTLTFPRLRIIWSSSPHATVQIFEDLKKLHDEPDLEKVQSIGVEDDEIITDYNLTPQDFVRALPGITTKNYKRVMSKVKNLRELSELSLKELQNLIGDENGKTLFEFMEKDVKE</sequence>
<dbReference type="PANTHER" id="PTHR10150">
    <property type="entry name" value="DNA REPAIR ENDONUCLEASE XPF"/>
    <property type="match status" value="1"/>
</dbReference>
<dbReference type="InterPro" id="IPR010994">
    <property type="entry name" value="RuvA_2-like"/>
</dbReference>
<evidence type="ECO:0000256" key="1">
    <source>
        <dbReference type="ARBA" id="ARBA00004123"/>
    </source>
</evidence>
<dbReference type="CDD" id="cd20078">
    <property type="entry name" value="XPF_nuclease_XPF_euk"/>
    <property type="match status" value="1"/>
</dbReference>
<dbReference type="STRING" id="1348612.A0A397J6F0"/>
<organism evidence="12 13">
    <name type="scientific">Diversispora epigaea</name>
    <dbReference type="NCBI Taxonomy" id="1348612"/>
    <lineage>
        <taxon>Eukaryota</taxon>
        <taxon>Fungi</taxon>
        <taxon>Fungi incertae sedis</taxon>
        <taxon>Mucoromycota</taxon>
        <taxon>Glomeromycotina</taxon>
        <taxon>Glomeromycetes</taxon>
        <taxon>Diversisporales</taxon>
        <taxon>Diversisporaceae</taxon>
        <taxon>Diversispora</taxon>
    </lineage>
</organism>
<dbReference type="GO" id="GO:0003697">
    <property type="term" value="F:single-stranded DNA binding"/>
    <property type="evidence" value="ECO:0007669"/>
    <property type="project" value="InterPro"/>
</dbReference>
<feature type="domain" description="ERCC4" evidence="11">
    <location>
        <begin position="749"/>
        <end position="829"/>
    </location>
</feature>
<evidence type="ECO:0000256" key="3">
    <source>
        <dbReference type="ARBA" id="ARBA00022722"/>
    </source>
</evidence>
<dbReference type="InterPro" id="IPR011335">
    <property type="entry name" value="Restrct_endonuc-II-like"/>
</dbReference>
<dbReference type="Gene3D" id="3.40.50.10130">
    <property type="match status" value="1"/>
</dbReference>